<keyword evidence="2" id="KW-1185">Reference proteome</keyword>
<dbReference type="PATRIC" id="fig|171383.3.peg.273"/>
<dbReference type="RefSeq" id="WP_053407287.1">
    <property type="nucleotide sequence ID" value="NZ_LHPI01000001.1"/>
</dbReference>
<accession>A0A0M0I417</accession>
<comment type="caution">
    <text evidence="1">The sequence shown here is derived from an EMBL/GenBank/DDBJ whole genome shotgun (WGS) entry which is preliminary data.</text>
</comment>
<protein>
    <submittedName>
        <fullName evidence="1">Uncharacterized protein</fullName>
    </submittedName>
</protein>
<dbReference type="EMBL" id="LHPI01000001">
    <property type="protein sequence ID" value="KOO09034.1"/>
    <property type="molecule type" value="Genomic_DNA"/>
</dbReference>
<dbReference type="STRING" id="171383.AKJ31_01335"/>
<dbReference type="Proteomes" id="UP000037530">
    <property type="component" value="Unassembled WGS sequence"/>
</dbReference>
<evidence type="ECO:0000313" key="1">
    <source>
        <dbReference type="EMBL" id="KOO09034.1"/>
    </source>
</evidence>
<organism evidence="1 2">
    <name type="scientific">Vibrio hepatarius</name>
    <dbReference type="NCBI Taxonomy" id="171383"/>
    <lineage>
        <taxon>Bacteria</taxon>
        <taxon>Pseudomonadati</taxon>
        <taxon>Pseudomonadota</taxon>
        <taxon>Gammaproteobacteria</taxon>
        <taxon>Vibrionales</taxon>
        <taxon>Vibrionaceae</taxon>
        <taxon>Vibrio</taxon>
        <taxon>Vibrio oreintalis group</taxon>
    </lineage>
</organism>
<evidence type="ECO:0000313" key="2">
    <source>
        <dbReference type="Proteomes" id="UP000037530"/>
    </source>
</evidence>
<name>A0A0M0I417_9VIBR</name>
<reference evidence="2" key="1">
    <citation type="submission" date="2015-08" db="EMBL/GenBank/DDBJ databases">
        <title>Vibrio galatheae sp. nov., a novel member of the Vibrionaceae family isolated from the Solomon Islands.</title>
        <authorList>
            <person name="Giubergia S."/>
            <person name="Machado H."/>
            <person name="Mateiu R.V."/>
            <person name="Gram L."/>
        </authorList>
    </citation>
    <scope>NUCLEOTIDE SEQUENCE [LARGE SCALE GENOMIC DNA]</scope>
    <source>
        <strain evidence="2">DSM 19134</strain>
    </source>
</reference>
<proteinExistence type="predicted"/>
<dbReference type="AlphaFoldDB" id="A0A0M0I417"/>
<gene>
    <name evidence="1" type="ORF">AKJ31_01335</name>
</gene>
<sequence length="180" mass="20399">MSNALDLALKAIKANLLLESQPFETQWDLFCEQYEPLFKHVTSSKPQNAPTHHLLGILTKAHIDSQSMLQTHLKSVKKMEQVFEENLGKEKAGLFENQSLAGLVFVTHLWLYLQGYLKMDFSLANDHAQQTSVTVHSLTEQDTNALRTEFMASFYLGNQHSPIIQSANPIIKWLRSLFGG</sequence>
<dbReference type="OrthoDB" id="5824383at2"/>